<evidence type="ECO:0000313" key="2">
    <source>
        <dbReference type="Proteomes" id="UP001501474"/>
    </source>
</evidence>
<sequence length="138" mass="15422">MNQTETETPVPDEVDPEAEYEQLSQELLHNTLNRRHRAAVQALVEERTILSRPAVQRVLIVDSRKGRAANFPQLSGLLYGLGLDEGQRTFLALVMSMVGLGVTTLASMEDLDDRRLPIMLRAILRMAGNEDLAVGRRL</sequence>
<organism evidence="1 2">
    <name type="scientific">Streptomyces indiaensis</name>
    <dbReference type="NCBI Taxonomy" id="284033"/>
    <lineage>
        <taxon>Bacteria</taxon>
        <taxon>Bacillati</taxon>
        <taxon>Actinomycetota</taxon>
        <taxon>Actinomycetes</taxon>
        <taxon>Kitasatosporales</taxon>
        <taxon>Streptomycetaceae</taxon>
        <taxon>Streptomyces</taxon>
    </lineage>
</organism>
<dbReference type="RefSeq" id="WP_234846089.1">
    <property type="nucleotide sequence ID" value="NZ_BAAART010000009.1"/>
</dbReference>
<proteinExistence type="predicted"/>
<keyword evidence="2" id="KW-1185">Reference proteome</keyword>
<reference evidence="2" key="1">
    <citation type="journal article" date="2019" name="Int. J. Syst. Evol. Microbiol.">
        <title>The Global Catalogue of Microorganisms (GCM) 10K type strain sequencing project: providing services to taxonomists for standard genome sequencing and annotation.</title>
        <authorList>
            <consortium name="The Broad Institute Genomics Platform"/>
            <consortium name="The Broad Institute Genome Sequencing Center for Infectious Disease"/>
            <person name="Wu L."/>
            <person name="Ma J."/>
        </authorList>
    </citation>
    <scope>NUCLEOTIDE SEQUENCE [LARGE SCALE GENOMIC DNA]</scope>
    <source>
        <strain evidence="2">JCM 3053</strain>
    </source>
</reference>
<name>A0ABP5Q214_9ACTN</name>
<comment type="caution">
    <text evidence="1">The sequence shown here is derived from an EMBL/GenBank/DDBJ whole genome shotgun (WGS) entry which is preliminary data.</text>
</comment>
<dbReference type="Proteomes" id="UP001501474">
    <property type="component" value="Unassembled WGS sequence"/>
</dbReference>
<gene>
    <name evidence="1" type="ORF">GCM10010104_04720</name>
</gene>
<evidence type="ECO:0000313" key="1">
    <source>
        <dbReference type="EMBL" id="GAA2218867.1"/>
    </source>
</evidence>
<accession>A0ABP5Q214</accession>
<dbReference type="EMBL" id="BAAART010000009">
    <property type="protein sequence ID" value="GAA2218867.1"/>
    <property type="molecule type" value="Genomic_DNA"/>
</dbReference>
<protein>
    <submittedName>
        <fullName evidence="1">Uncharacterized protein</fullName>
    </submittedName>
</protein>